<protein>
    <submittedName>
        <fullName evidence="1">Uncharacterized protein</fullName>
    </submittedName>
</protein>
<dbReference type="RefSeq" id="WP_127001398.1">
    <property type="nucleotide sequence ID" value="NZ_CP034346.1"/>
</dbReference>
<name>A0A3Q9IAR0_9BACL</name>
<evidence type="ECO:0000313" key="2">
    <source>
        <dbReference type="Proteomes" id="UP000270678"/>
    </source>
</evidence>
<dbReference type="KEGG" id="plut:EI981_20565"/>
<reference evidence="2" key="1">
    <citation type="submission" date="2018-12" db="EMBL/GenBank/DDBJ databases">
        <title>Complete genome sequence of Paenibacillus sp. MBLB1234.</title>
        <authorList>
            <person name="Nam Y.-D."/>
            <person name="Kang J."/>
            <person name="Chung W.-H."/>
            <person name="Park Y.S."/>
        </authorList>
    </citation>
    <scope>NUCLEOTIDE SEQUENCE [LARGE SCALE GENOMIC DNA]</scope>
    <source>
        <strain evidence="2">MBLB1234</strain>
    </source>
</reference>
<proteinExistence type="predicted"/>
<dbReference type="OrthoDB" id="2656347at2"/>
<keyword evidence="2" id="KW-1185">Reference proteome</keyword>
<sequence length="119" mass="13813">MIKIKQDSKTSINLIFDVYGAGLLLSRMKLPGDTTVKLDEVSLTLTKKTIDILKITINEEYDRILPENSTLILELDSDTLKYFEKRLDDCLNGEDFYPAELCKVNFRKWKINIYAFLTK</sequence>
<dbReference type="EMBL" id="CP034346">
    <property type="protein sequence ID" value="AZS16615.1"/>
    <property type="molecule type" value="Genomic_DNA"/>
</dbReference>
<evidence type="ECO:0000313" key="1">
    <source>
        <dbReference type="EMBL" id="AZS16615.1"/>
    </source>
</evidence>
<gene>
    <name evidence="1" type="ORF">EI981_20565</name>
</gene>
<accession>A0A3Q9IAR0</accession>
<dbReference type="Proteomes" id="UP000270678">
    <property type="component" value="Chromosome"/>
</dbReference>
<dbReference type="AlphaFoldDB" id="A0A3Q9IAR0"/>
<organism evidence="1 2">
    <name type="scientific">Paenibacillus lutimineralis</name>
    <dbReference type="NCBI Taxonomy" id="2707005"/>
    <lineage>
        <taxon>Bacteria</taxon>
        <taxon>Bacillati</taxon>
        <taxon>Bacillota</taxon>
        <taxon>Bacilli</taxon>
        <taxon>Bacillales</taxon>
        <taxon>Paenibacillaceae</taxon>
        <taxon>Paenibacillus</taxon>
    </lineage>
</organism>